<sequence>PTPELPAPAPESPTAGPTPVPPVVDPVCRVRCLRRIGRGHAARFARGGAAGELAAADRVLGLAQRSSPVGDPGRAALLAERGGILVAWTGHGGGAGTATEAVRVLREALAQTADEDPALARRRLLFAEALRRRWAAGGAACDLHEAEWTLHRAARAAPDRVTAARAWLERGEVLRDLVRDADAAESLRRAAGAAQDARLWLLAARARHQLGAILQRCGDRAGATTAFRAAQTLWWRGGVVRGPDAAATDDRLRRLTGGLP</sequence>
<comment type="caution">
    <text evidence="2">The sequence shown here is derived from an EMBL/GenBank/DDBJ whole genome shotgun (WGS) entry which is preliminary data.</text>
</comment>
<gene>
    <name evidence="2" type="ORF">POF43_029070</name>
</gene>
<name>A0ABT6W7L5_9ACTN</name>
<organism evidence="2 3">
    <name type="scientific">Streptantibioticus silvisoli</name>
    <dbReference type="NCBI Taxonomy" id="2705255"/>
    <lineage>
        <taxon>Bacteria</taxon>
        <taxon>Bacillati</taxon>
        <taxon>Actinomycetota</taxon>
        <taxon>Actinomycetes</taxon>
        <taxon>Kitasatosporales</taxon>
        <taxon>Streptomycetaceae</taxon>
        <taxon>Streptantibioticus</taxon>
    </lineage>
</organism>
<dbReference type="SUPFAM" id="SSF48452">
    <property type="entry name" value="TPR-like"/>
    <property type="match status" value="1"/>
</dbReference>
<dbReference type="Proteomes" id="UP001156398">
    <property type="component" value="Unassembled WGS sequence"/>
</dbReference>
<accession>A0ABT6W7L5</accession>
<dbReference type="InterPro" id="IPR011990">
    <property type="entry name" value="TPR-like_helical_dom_sf"/>
</dbReference>
<protein>
    <submittedName>
        <fullName evidence="2">Uncharacterized protein</fullName>
    </submittedName>
</protein>
<keyword evidence="3" id="KW-1185">Reference proteome</keyword>
<evidence type="ECO:0000256" key="1">
    <source>
        <dbReference type="SAM" id="MobiDB-lite"/>
    </source>
</evidence>
<dbReference type="Gene3D" id="1.25.40.10">
    <property type="entry name" value="Tetratricopeptide repeat domain"/>
    <property type="match status" value="1"/>
</dbReference>
<proteinExistence type="predicted"/>
<evidence type="ECO:0000313" key="3">
    <source>
        <dbReference type="Proteomes" id="UP001156398"/>
    </source>
</evidence>
<evidence type="ECO:0000313" key="2">
    <source>
        <dbReference type="EMBL" id="MDI5966735.1"/>
    </source>
</evidence>
<feature type="non-terminal residue" evidence="2">
    <location>
        <position position="1"/>
    </location>
</feature>
<feature type="region of interest" description="Disordered" evidence="1">
    <location>
        <begin position="1"/>
        <end position="23"/>
    </location>
</feature>
<reference evidence="2 3" key="1">
    <citation type="submission" date="2023-05" db="EMBL/GenBank/DDBJ databases">
        <title>Streptantibioticus silvisoli sp. nov., acidotolerant actinomycetes 1 from pine litter.</title>
        <authorList>
            <person name="Swiecimska M."/>
            <person name="Golinska P."/>
            <person name="Sangal V."/>
            <person name="Wachnowicz B."/>
            <person name="Goodfellow M."/>
        </authorList>
    </citation>
    <scope>NUCLEOTIDE SEQUENCE [LARGE SCALE GENOMIC DNA]</scope>
    <source>
        <strain evidence="2 3">SL54</strain>
    </source>
</reference>
<dbReference type="EMBL" id="JAAGKO020000060">
    <property type="protein sequence ID" value="MDI5966735.1"/>
    <property type="molecule type" value="Genomic_DNA"/>
</dbReference>